<dbReference type="OrthoDB" id="689350at2759"/>
<evidence type="ECO:0000313" key="4">
    <source>
        <dbReference type="Proteomes" id="UP000006906"/>
    </source>
</evidence>
<dbReference type="GO" id="GO:0046872">
    <property type="term" value="F:metal ion binding"/>
    <property type="evidence" value="ECO:0007669"/>
    <property type="project" value="UniProtKB-KW"/>
</dbReference>
<sequence length="118" mass="12135">MLASTIRRAAPACAARAPAMRAARVVVRRGRGLVARCFASAAEVKIAIEGMMCDGCSGRIEKVLKGMETVKSVVVSLEGKSATVELSQADAASAQAKAAAAELVDTINSLGFEAKLAQ</sequence>
<dbReference type="AlphaFoldDB" id="A0A2K3DRZ6"/>
<dbReference type="SMR" id="A0A2K3DRZ6"/>
<dbReference type="KEGG" id="cre:CHLRE_05g248600v5"/>
<keyword evidence="4" id="KW-1185">Reference proteome</keyword>
<protein>
    <recommendedName>
        <fullName evidence="2">HMA domain-containing protein</fullName>
    </recommendedName>
</protein>
<dbReference type="PROSITE" id="PS50846">
    <property type="entry name" value="HMA_2"/>
    <property type="match status" value="1"/>
</dbReference>
<keyword evidence="1" id="KW-0479">Metal-binding</keyword>
<dbReference type="InterPro" id="IPR006121">
    <property type="entry name" value="HMA_dom"/>
</dbReference>
<evidence type="ECO:0000256" key="1">
    <source>
        <dbReference type="ARBA" id="ARBA00022723"/>
    </source>
</evidence>
<dbReference type="PROSITE" id="PS01047">
    <property type="entry name" value="HMA_1"/>
    <property type="match status" value="1"/>
</dbReference>
<dbReference type="Gene3D" id="3.30.70.100">
    <property type="match status" value="1"/>
</dbReference>
<dbReference type="InterPro" id="IPR036163">
    <property type="entry name" value="HMA_dom_sf"/>
</dbReference>
<evidence type="ECO:0000313" key="3">
    <source>
        <dbReference type="EMBL" id="PNW83314.1"/>
    </source>
</evidence>
<reference evidence="3 4" key="1">
    <citation type="journal article" date="2007" name="Science">
        <title>The Chlamydomonas genome reveals the evolution of key animal and plant functions.</title>
        <authorList>
            <person name="Merchant S.S."/>
            <person name="Prochnik S.E."/>
            <person name="Vallon O."/>
            <person name="Harris E.H."/>
            <person name="Karpowicz S.J."/>
            <person name="Witman G.B."/>
            <person name="Terry A."/>
            <person name="Salamov A."/>
            <person name="Fritz-Laylin L.K."/>
            <person name="Marechal-Drouard L."/>
            <person name="Marshall W.F."/>
            <person name="Qu L.H."/>
            <person name="Nelson D.R."/>
            <person name="Sanderfoot A.A."/>
            <person name="Spalding M.H."/>
            <person name="Kapitonov V.V."/>
            <person name="Ren Q."/>
            <person name="Ferris P."/>
            <person name="Lindquist E."/>
            <person name="Shapiro H."/>
            <person name="Lucas S.M."/>
            <person name="Grimwood J."/>
            <person name="Schmutz J."/>
            <person name="Cardol P."/>
            <person name="Cerutti H."/>
            <person name="Chanfreau G."/>
            <person name="Chen C.L."/>
            <person name="Cognat V."/>
            <person name="Croft M.T."/>
            <person name="Dent R."/>
            <person name="Dutcher S."/>
            <person name="Fernandez E."/>
            <person name="Fukuzawa H."/>
            <person name="Gonzalez-Ballester D."/>
            <person name="Gonzalez-Halphen D."/>
            <person name="Hallmann A."/>
            <person name="Hanikenne M."/>
            <person name="Hippler M."/>
            <person name="Inwood W."/>
            <person name="Jabbari K."/>
            <person name="Kalanon M."/>
            <person name="Kuras R."/>
            <person name="Lefebvre P.A."/>
            <person name="Lemaire S.D."/>
            <person name="Lobanov A.V."/>
            <person name="Lohr M."/>
            <person name="Manuell A."/>
            <person name="Meier I."/>
            <person name="Mets L."/>
            <person name="Mittag M."/>
            <person name="Mittelmeier T."/>
            <person name="Moroney J.V."/>
            <person name="Moseley J."/>
            <person name="Napoli C."/>
            <person name="Nedelcu A.M."/>
            <person name="Niyogi K."/>
            <person name="Novoselov S.V."/>
            <person name="Paulsen I.T."/>
            <person name="Pazour G."/>
            <person name="Purton S."/>
            <person name="Ral J.P."/>
            <person name="Riano-Pachon D.M."/>
            <person name="Riekhof W."/>
            <person name="Rymarquis L."/>
            <person name="Schroda M."/>
            <person name="Stern D."/>
            <person name="Umen J."/>
            <person name="Willows R."/>
            <person name="Wilson N."/>
            <person name="Zimmer S.L."/>
            <person name="Allmer J."/>
            <person name="Balk J."/>
            <person name="Bisova K."/>
            <person name="Chen C.J."/>
            <person name="Elias M."/>
            <person name="Gendler K."/>
            <person name="Hauser C."/>
            <person name="Lamb M.R."/>
            <person name="Ledford H."/>
            <person name="Long J.C."/>
            <person name="Minagawa J."/>
            <person name="Page M.D."/>
            <person name="Pan J."/>
            <person name="Pootakham W."/>
            <person name="Roje S."/>
            <person name="Rose A."/>
            <person name="Stahlberg E."/>
            <person name="Terauchi A.M."/>
            <person name="Yang P."/>
            <person name="Ball S."/>
            <person name="Bowler C."/>
            <person name="Dieckmann C.L."/>
            <person name="Gladyshev V.N."/>
            <person name="Green P."/>
            <person name="Jorgensen R."/>
            <person name="Mayfield S."/>
            <person name="Mueller-Roeber B."/>
            <person name="Rajamani S."/>
            <person name="Sayre R.T."/>
            <person name="Brokstein P."/>
            <person name="Dubchak I."/>
            <person name="Goodstein D."/>
            <person name="Hornick L."/>
            <person name="Huang Y.W."/>
            <person name="Jhaveri J."/>
            <person name="Luo Y."/>
            <person name="Martinez D."/>
            <person name="Ngau W.C."/>
            <person name="Otillar B."/>
            <person name="Poliakov A."/>
            <person name="Porter A."/>
            <person name="Szajkowski L."/>
            <person name="Werner G."/>
            <person name="Zhou K."/>
            <person name="Grigoriev I.V."/>
            <person name="Rokhsar D.S."/>
            <person name="Grossman A.R."/>
        </authorList>
    </citation>
    <scope>NUCLEOTIDE SEQUENCE [LARGE SCALE GENOMIC DNA]</scope>
    <source>
        <strain evidence="4">CC-503</strain>
    </source>
</reference>
<dbReference type="EMBL" id="CM008966">
    <property type="protein sequence ID" value="PNW83314.1"/>
    <property type="molecule type" value="Genomic_DNA"/>
</dbReference>
<dbReference type="PaxDb" id="3055-EDP07202"/>
<dbReference type="CDD" id="cd00371">
    <property type="entry name" value="HMA"/>
    <property type="match status" value="1"/>
</dbReference>
<evidence type="ECO:0000259" key="2">
    <source>
        <dbReference type="PROSITE" id="PS50846"/>
    </source>
</evidence>
<name>A0A2K3DRZ6_CHLRE</name>
<gene>
    <name evidence="3" type="ORF">CHLRE_05g248600v5</name>
</gene>
<dbReference type="InParanoid" id="A0A2K3DRZ6"/>
<dbReference type="FunFam" id="3.30.70.100:FF:000001">
    <property type="entry name" value="ATPase copper transporting beta"/>
    <property type="match status" value="1"/>
</dbReference>
<dbReference type="SUPFAM" id="SSF55008">
    <property type="entry name" value="HMA, heavy metal-associated domain"/>
    <property type="match status" value="1"/>
</dbReference>
<dbReference type="Pfam" id="PF00403">
    <property type="entry name" value="HMA"/>
    <property type="match status" value="1"/>
</dbReference>
<dbReference type="GeneID" id="5726496"/>
<accession>A0A2K3DRZ6</accession>
<dbReference type="InterPro" id="IPR017969">
    <property type="entry name" value="Heavy-metal-associated_CS"/>
</dbReference>
<feature type="domain" description="HMA" evidence="2">
    <location>
        <begin position="42"/>
        <end position="115"/>
    </location>
</feature>
<dbReference type="RefSeq" id="XP_001700948.2">
    <property type="nucleotide sequence ID" value="XM_001700896.3"/>
</dbReference>
<proteinExistence type="predicted"/>
<dbReference type="ExpressionAtlas" id="A0A2K3DRZ6">
    <property type="expression patterns" value="baseline and differential"/>
</dbReference>
<organism evidence="3 4">
    <name type="scientific">Chlamydomonas reinhardtii</name>
    <name type="common">Chlamydomonas smithii</name>
    <dbReference type="NCBI Taxonomy" id="3055"/>
    <lineage>
        <taxon>Eukaryota</taxon>
        <taxon>Viridiplantae</taxon>
        <taxon>Chlorophyta</taxon>
        <taxon>core chlorophytes</taxon>
        <taxon>Chlorophyceae</taxon>
        <taxon>CS clade</taxon>
        <taxon>Chlamydomonadales</taxon>
        <taxon>Chlamydomonadaceae</taxon>
        <taxon>Chlamydomonas</taxon>
    </lineage>
</organism>
<dbReference type="Gramene" id="PNW83314">
    <property type="protein sequence ID" value="PNW83314"/>
    <property type="gene ID" value="CHLRE_05g248600v5"/>
</dbReference>
<dbReference type="Proteomes" id="UP000006906">
    <property type="component" value="Chromosome 5"/>
</dbReference>